<dbReference type="EMBL" id="JAIVGD010000001">
    <property type="protein sequence ID" value="KAH0781509.1"/>
    <property type="molecule type" value="Genomic_DNA"/>
</dbReference>
<sequence length="89" mass="9673">MSSLVSADEDEDLASSGDYGTTDSYFFDGGYVYFLSFGSSPLTGAIACRLRALSQWLPLNPSMDHSPTYPETNSLEAEPAPLMIIMKSH</sequence>
<gene>
    <name evidence="2" type="ORF">KY290_001107</name>
</gene>
<proteinExistence type="predicted"/>
<protein>
    <submittedName>
        <fullName evidence="2">Uncharacterized protein</fullName>
    </submittedName>
</protein>
<comment type="caution">
    <text evidence="2">The sequence shown here is derived from an EMBL/GenBank/DDBJ whole genome shotgun (WGS) entry which is preliminary data.</text>
</comment>
<organism evidence="2 3">
    <name type="scientific">Solanum tuberosum</name>
    <name type="common">Potato</name>
    <dbReference type="NCBI Taxonomy" id="4113"/>
    <lineage>
        <taxon>Eukaryota</taxon>
        <taxon>Viridiplantae</taxon>
        <taxon>Streptophyta</taxon>
        <taxon>Embryophyta</taxon>
        <taxon>Tracheophyta</taxon>
        <taxon>Spermatophyta</taxon>
        <taxon>Magnoliopsida</taxon>
        <taxon>eudicotyledons</taxon>
        <taxon>Gunneridae</taxon>
        <taxon>Pentapetalae</taxon>
        <taxon>asterids</taxon>
        <taxon>lamiids</taxon>
        <taxon>Solanales</taxon>
        <taxon>Solanaceae</taxon>
        <taxon>Solanoideae</taxon>
        <taxon>Solaneae</taxon>
        <taxon>Solanum</taxon>
    </lineage>
</organism>
<evidence type="ECO:0000313" key="2">
    <source>
        <dbReference type="EMBL" id="KAH0781509.1"/>
    </source>
</evidence>
<dbReference type="Proteomes" id="UP000826656">
    <property type="component" value="Unassembled WGS sequence"/>
</dbReference>
<evidence type="ECO:0000313" key="3">
    <source>
        <dbReference type="Proteomes" id="UP000826656"/>
    </source>
</evidence>
<reference evidence="2 3" key="1">
    <citation type="journal article" date="2021" name="bioRxiv">
        <title>Chromosome-scale and haplotype-resolved genome assembly of a tetraploid potato cultivar.</title>
        <authorList>
            <person name="Sun H."/>
            <person name="Jiao W.-B."/>
            <person name="Krause K."/>
            <person name="Campoy J.A."/>
            <person name="Goel M."/>
            <person name="Folz-Donahue K."/>
            <person name="Kukat C."/>
            <person name="Huettel B."/>
            <person name="Schneeberger K."/>
        </authorList>
    </citation>
    <scope>NUCLEOTIDE SEQUENCE [LARGE SCALE GENOMIC DNA]</scope>
    <source>
        <strain evidence="2">SolTubOtavaFocal</strain>
        <tissue evidence="2">Leaves</tissue>
    </source>
</reference>
<evidence type="ECO:0000256" key="1">
    <source>
        <dbReference type="SAM" id="MobiDB-lite"/>
    </source>
</evidence>
<name>A0ABQ7WL82_SOLTU</name>
<feature type="region of interest" description="Disordered" evidence="1">
    <location>
        <begin position="1"/>
        <end position="21"/>
    </location>
</feature>
<keyword evidence="3" id="KW-1185">Reference proteome</keyword>
<accession>A0ABQ7WL82</accession>